<dbReference type="SMART" id="SM00104">
    <property type="entry name" value="ANATO"/>
    <property type="match status" value="1"/>
</dbReference>
<keyword evidence="9" id="KW-0325">Glycoprotein</keyword>
<dbReference type="FunFam" id="1.50.10.20:FF:000008">
    <property type="entry name" value="Complement C3"/>
    <property type="match status" value="1"/>
</dbReference>
<dbReference type="InterPro" id="IPR041555">
    <property type="entry name" value="MG3"/>
</dbReference>
<keyword evidence="8" id="KW-1015">Disulfide bond</keyword>
<dbReference type="SUPFAM" id="SSF50242">
    <property type="entry name" value="TIMP-like"/>
    <property type="match status" value="2"/>
</dbReference>
<dbReference type="Pfam" id="PF01835">
    <property type="entry name" value="MG2"/>
    <property type="match status" value="2"/>
</dbReference>
<dbReference type="InterPro" id="IPR040839">
    <property type="entry name" value="MG4"/>
</dbReference>
<evidence type="ECO:0000256" key="1">
    <source>
        <dbReference type="ARBA" id="ARBA00004613"/>
    </source>
</evidence>
<dbReference type="SMART" id="SM00643">
    <property type="entry name" value="C345C"/>
    <property type="match status" value="2"/>
</dbReference>
<dbReference type="GO" id="GO:0005615">
    <property type="term" value="C:extracellular space"/>
    <property type="evidence" value="ECO:0007669"/>
    <property type="project" value="InterPro"/>
</dbReference>
<comment type="similarity">
    <text evidence="2">Belongs to the protease inhibitor I39 (alpha-2-macroglobulin) family.</text>
</comment>
<dbReference type="InterPro" id="IPR011625">
    <property type="entry name" value="A2M_N_BRD"/>
</dbReference>
<dbReference type="Pfam" id="PF07678">
    <property type="entry name" value="TED_complement"/>
    <property type="match status" value="2"/>
</dbReference>
<dbReference type="SMART" id="SM01360">
    <property type="entry name" value="A2M"/>
    <property type="match status" value="2"/>
</dbReference>
<evidence type="ECO:0000256" key="5">
    <source>
        <dbReference type="ARBA" id="ARBA00022729"/>
    </source>
</evidence>
<keyword evidence="15" id="KW-1267">Proteomics identification</keyword>
<dbReference type="EMBL" id="QBIY01012831">
    <property type="protein sequence ID" value="RXN15694.1"/>
    <property type="molecule type" value="Genomic_DNA"/>
</dbReference>
<sequence length="2833" mass="317159">MDVKLLFLTVVLLSSPLLTLCDPLFVLSAPNLLRVGSSENVFVEAQDYSGGDLNVKISVKKFPKKDMEILSKSVTLTIDNNFQILTDIKIPDDQNFFSDDPLEKQYVYLQAQFPSVTLEKVVMLSFQSGYIFVQTDKSIYTPASTVRYRIFSLTPNLTPQREAEIIVEIMNPQNITVSSEKIFPVKGMRSGRYTIPEIASTGIWKVVTRFKNTPQKTFTADFVVKEYVLPTFEVKLKPSKSFFYVRDESLVVDIEAKYMFGQKVNGNAFVVFGVMDGEEKTSIPTSLQNVQIMEGEGTAELTNQMITKTFPNINQLVGRSIYVSVSLLSESGSEMVEAERRGIQIVMSPYTIHLKKTPQFFKPGMPFSVSVYVTNYAQMPEENVEVEVNPGLVKGQTRANGIAKFTINTQEGSSTLEITAKTKDPHLTDEQQAVKKMTAQAYKPKGSSNNYLHIFTDAAELQIGDQIKVFLNTGQSPGVRDQDYTCMILSKGQIVKVDRFKRRGQSLVSLILPVTKDMVPSFRIVAYYHVGSSEVVSDSVWVDVKDTCIGTLQIKVKDKMNTYGTGDEVKLQITGDPGARVGLVVFDKALNVINKNRLTQTKIWDVIEKHDTGCTAGGGRDSMGVFTDADDDDDFYTDSEDIESRTQFPESCLWEEIELCENCQTPTIEKVIFLKDSITTWQILAVSLSPTLGICVAEPEELVVFKQFFSDLKMPYSAVRGEQLEVKAIIHNYTPRKQKVRVEFMETEDVCSSASKKGKYRTVVNVDKDSSTSVSYVIIPMTLGNHIIEVKASAYDSVYTDGVRKTLKVVPEGVLTQLRRETVELNPAKNAEEIGQTVEQAISGDFMGRLIILPSGSGEENIISMTLPLTATHYLDHTNQWDTVGIEHRKEAINYINTGYQRQLSFRKSDGSYGTWIQRPSSTWLTAYVAKVFAMASDLINVDDNVICSALKWLNLHKQLPNGSFKEDTAVEMQLHREMVRDNYGEDADASLTAFVLIAMQESREICAGSVGSLHESMRKAVSFLEGQLSKLTNPYTVAMTSYAMANADKLDIDILMRHSTQREASRSWTVPGQQYHSLEATAYAVLALVKAKDFDKAGEAVHWLKRQQTHYGASGTTQATIMVFQAVAEYHTQVKDRQNFNLNVELSMPGRIKPVRWTFKRDNKHLTLSDEVDINHAFNITARGTGKATLSVLTLYYARPVEKKSDCKFFDLTVKMEKDPERKERYIQKFEMDKVLSERGSLILYLDKVLRSKTQRIAFRMHKMIDVGLLQPAAVTVYEYYSPATSPNTESCSYQKKNDVEDEDRAAKACESGMDYVYKVKVVGMDLKKGSDIYDLKVEEVLKEGTDEDVEGKVRKVLARPSCREHLGLVKDKSYLIMGNSVDLPLFGGRRCTKFYHPDREDGALYRLCKGDLCQCAEENCTYQKKNNPKEEERLNKACEGGMDYVYNVTMVGMDLKQESDIYDIRVDKVLKEGTDDGVEGNVRKFLARPGCREHLGLVKGKSYLIMGKSVDLPKLGGRFVLSAPNLLRVGSSENVFVEAQDYSGGELNVKIIIKNHPKKDREILSKSVTLTAANSFQILIDIKIPDDKNLFSNDPLEKQYVYLQAQFPSVTLEKVVMVSFQSGYIFVQTDKPIYTPASTVMYRIFSVMPNMTPLSQSEITVEIKNPQGITVSTEKISPVKGIKSGQYPIPEIASPGIWKVVTLFSSNPQKKFTADFEVKEYVLPTFEVKLKPSKSFFYVTDKSLTVDIEAKYLFGQDVDGNAFVVFGVMDGEKKTSILKSVQKVQIVKGAGTAKLTSEMITKTFPNINQLVGRSIYVSVSILTLTGSEMVEAERRGIQIVTSPYTIHLKKTPQFFKPGMPFAVSVFVTNPDQTPAVNVEVEVVGSETVSGQTRDNGIVKVVVNTLEGSSTLQITTKDPQLRDEQQAVKKMTAQAYIPKGGSKNYLHIGIDAAELQIGDQMMVNLNTGQSPGAKDLDYTYMILSKGRIVQAHRFKRRGQALVTLPVTVTKDMVPSFRFVAYYHLGSSEVVSDSVWVDVKDTCMGKLQIKVKDKQNPYETGDEVRLQITGDPGARVGLVVVDKAVHVLNKNRLTQTQIWDVIEKHDIGCTAGSGRDSMGVFTDAGLMFESNAAGGTKTRTTEQYSGELRQCCIDGMRNNSLGYTCERRATYIVDGPKCVKAFLHCCNEMKTDTKTEEEEEIIMARDKVIYLKDSITTWQIFAVSLSPTLGICVAEPEEMVVQDEFFIDLKMPYSAVHREQLEIKAIIHNYTPMNLKTVKVYLIETENVCSIASKKGQYSTTLSIKKGSSEAFSFVIIPMTLGNHIIEVKASAIGYSDGMRKTLKVVSEGVQSQLPIKHVELSPTKNGEEITQTVEQAISGDFMGRLIVQPSGCGEQNMIHMTLPLTATHYLDNTNQWEAVGMERRNEAINHINRGYQQQLSFRKSDGSFAAWIHRPSSTWLTAYVAKVFAMASNLVSIEDNVICNAIKWLVLHKQQQNGSFKEEASVIHGEMVGDVQGKDADASLTAFVLIAMQESRTICVRSVDRLNENIRKAVSFLERRLSELTNPYAVALTSYAMANENKLNKDILIKHSTHREASRSWTVPGQQYHSLEATAYAVLALVKAKDFDKAGEAVHWLGRQQSRYGGSGTTQATIMVFQAVAEYRTQVKDRQNVNLEVELSVGSSAPMRYTIKKDNAHLTWSHKVDIKEEFTVTATGTGTATLSVLTLYYRRPAEKESDCTFFDLTLNMDEDIETKQPGAIETYKLTMDFIFRNTESIDATMTVIDIGLPTGFHADENDLGELSTRKDKYIQKYEKNKVLSERGSLILYLDKL</sequence>
<accession>A0A498M8Y8</accession>
<evidence type="ECO:0000256" key="2">
    <source>
        <dbReference type="ARBA" id="ARBA00010952"/>
    </source>
</evidence>
<dbReference type="InterPro" id="IPR008930">
    <property type="entry name" value="Terpenoid_cyclase/PrenylTrfase"/>
</dbReference>
<reference evidence="13 14" key="1">
    <citation type="submission" date="2018-03" db="EMBL/GenBank/DDBJ databases">
        <title>Draft genome sequence of Rohu Carp (Labeo rohita).</title>
        <authorList>
            <person name="Das P."/>
            <person name="Kushwaha B."/>
            <person name="Joshi C.G."/>
            <person name="Kumar D."/>
            <person name="Nagpure N.S."/>
            <person name="Sahoo L."/>
            <person name="Das S.P."/>
            <person name="Bit A."/>
            <person name="Patnaik S."/>
            <person name="Meher P.K."/>
            <person name="Jayasankar P."/>
            <person name="Koringa P.G."/>
            <person name="Patel N.V."/>
            <person name="Hinsu A.T."/>
            <person name="Kumar R."/>
            <person name="Pandey M."/>
            <person name="Agarwal S."/>
            <person name="Srivastava S."/>
            <person name="Singh M."/>
            <person name="Iquebal M.A."/>
            <person name="Jaiswal S."/>
            <person name="Angadi U.B."/>
            <person name="Kumar N."/>
            <person name="Raza M."/>
            <person name="Shah T.M."/>
            <person name="Rai A."/>
            <person name="Jena J.K."/>
        </authorList>
    </citation>
    <scope>NUCLEOTIDE SEQUENCE [LARGE SCALE GENOMIC DNA]</scope>
    <source>
        <strain evidence="13">DASCIFA01</strain>
        <tissue evidence="13">Testis</tissue>
    </source>
</reference>
<dbReference type="PROSITE" id="PS50189">
    <property type="entry name" value="NTR"/>
    <property type="match status" value="2"/>
</dbReference>
<dbReference type="InterPro" id="IPR001599">
    <property type="entry name" value="Macroglobln_a2"/>
</dbReference>
<dbReference type="Gene3D" id="2.60.40.690">
    <property type="entry name" value="Alpha-macroglobulin, receptor-binding domain"/>
    <property type="match status" value="3"/>
</dbReference>
<evidence type="ECO:0000256" key="6">
    <source>
        <dbReference type="ARBA" id="ARBA00022900"/>
    </source>
</evidence>
<evidence type="ECO:0000259" key="12">
    <source>
        <dbReference type="PROSITE" id="PS50189"/>
    </source>
</evidence>
<dbReference type="PROSITE" id="PS00477">
    <property type="entry name" value="ALPHA_2_MACROGLOBULIN"/>
    <property type="match status" value="1"/>
</dbReference>
<dbReference type="Pfam" id="PF17791">
    <property type="entry name" value="MG3"/>
    <property type="match status" value="2"/>
</dbReference>
<dbReference type="FunFam" id="2.60.40.1940:FF:000001">
    <property type="entry name" value="Complement component C3"/>
    <property type="match status" value="2"/>
</dbReference>
<keyword evidence="6" id="KW-0722">Serine protease inhibitor</keyword>
<dbReference type="InterPro" id="IPR008993">
    <property type="entry name" value="TIMP-like_OB-fold"/>
</dbReference>
<dbReference type="FunFam" id="2.60.40.1930:FF:000009">
    <property type="entry name" value="Complement C3"/>
    <property type="match status" value="2"/>
</dbReference>
<evidence type="ECO:0000256" key="9">
    <source>
        <dbReference type="ARBA" id="ARBA00023180"/>
    </source>
</evidence>
<feature type="domain" description="NTR" evidence="12">
    <location>
        <begin position="1293"/>
        <end position="1422"/>
    </location>
</feature>
<dbReference type="PANTHER" id="PTHR11412">
    <property type="entry name" value="MACROGLOBULIN / COMPLEMENT"/>
    <property type="match status" value="1"/>
</dbReference>
<keyword evidence="4" id="KW-0646">Protease inhibitor</keyword>
<feature type="signal peptide" evidence="10">
    <location>
        <begin position="1"/>
        <end position="21"/>
    </location>
</feature>
<proteinExistence type="evidence at protein level"/>
<dbReference type="InterPro" id="IPR000020">
    <property type="entry name" value="Anaphylatoxin/fibulin"/>
</dbReference>
<dbReference type="Gene3D" id="2.20.130.20">
    <property type="match status" value="1"/>
</dbReference>
<dbReference type="SMART" id="SM01419">
    <property type="entry name" value="Thiol-ester_cl"/>
    <property type="match status" value="2"/>
</dbReference>
<dbReference type="FunFam" id="2.60.40.1930:FF:000001">
    <property type="entry name" value="CD109 isoform 3"/>
    <property type="match status" value="2"/>
</dbReference>
<dbReference type="InterPro" id="IPR041425">
    <property type="entry name" value="C3/4/5_MG1"/>
</dbReference>
<keyword evidence="14" id="KW-1185">Reference proteome</keyword>
<dbReference type="Gene3D" id="1.20.91.20">
    <property type="entry name" value="Anaphylotoxins (complement system)"/>
    <property type="match status" value="1"/>
</dbReference>
<dbReference type="Proteomes" id="UP000290572">
    <property type="component" value="Unassembled WGS sequence"/>
</dbReference>
<dbReference type="Pfam" id="PF17790">
    <property type="entry name" value="MG1"/>
    <property type="match status" value="2"/>
</dbReference>
<dbReference type="InterPro" id="IPR047565">
    <property type="entry name" value="Alpha-macroglob_thiol-ester_cl"/>
</dbReference>
<dbReference type="SMART" id="SM01361">
    <property type="entry name" value="A2M_recep"/>
    <property type="match status" value="2"/>
</dbReference>
<dbReference type="Pfam" id="PF07677">
    <property type="entry name" value="A2M_recep"/>
    <property type="match status" value="2"/>
</dbReference>
<dbReference type="SMART" id="SM01359">
    <property type="entry name" value="A2M_N_2"/>
    <property type="match status" value="2"/>
</dbReference>
<dbReference type="SUPFAM" id="SSF47686">
    <property type="entry name" value="Anaphylotoxins (complement system)"/>
    <property type="match status" value="1"/>
</dbReference>
<comment type="caution">
    <text evidence="13">The sequence shown here is derived from an EMBL/GenBank/DDBJ whole genome shotgun (WGS) entry which is preliminary data.</text>
</comment>
<dbReference type="Pfam" id="PF07703">
    <property type="entry name" value="A2M_BRD"/>
    <property type="match status" value="2"/>
</dbReference>
<dbReference type="InterPro" id="IPR018933">
    <property type="entry name" value="Netrin_module_non-TIMP"/>
</dbReference>
<evidence type="ECO:0007829" key="15">
    <source>
        <dbReference type="PeptideAtlas" id="A0A498M8Y8"/>
    </source>
</evidence>
<dbReference type="FunFam" id="2.60.40.10:FF:000155">
    <property type="entry name" value="complement C3 isoform X1"/>
    <property type="match status" value="2"/>
</dbReference>
<dbReference type="CDD" id="cd00017">
    <property type="entry name" value="ANATO"/>
    <property type="match status" value="1"/>
</dbReference>
<dbReference type="Pfam" id="PF17789">
    <property type="entry name" value="MG4"/>
    <property type="match status" value="2"/>
</dbReference>
<dbReference type="STRING" id="84645.A0A498M8Y8"/>
<dbReference type="Gene3D" id="1.50.10.20">
    <property type="match status" value="2"/>
</dbReference>
<dbReference type="Gene3D" id="2.40.50.120">
    <property type="match status" value="2"/>
</dbReference>
<evidence type="ECO:0000256" key="8">
    <source>
        <dbReference type="ARBA" id="ARBA00023157"/>
    </source>
</evidence>
<keyword evidence="7" id="KW-0882">Thioester bond</keyword>
<name>A0A498M8Y8_LABRO</name>
<dbReference type="InterPro" id="IPR013783">
    <property type="entry name" value="Ig-like_fold"/>
</dbReference>
<dbReference type="InterPro" id="IPR011626">
    <property type="entry name" value="Alpha-macroglobulin_TED"/>
</dbReference>
<dbReference type="Pfam" id="PF21308">
    <property type="entry name" value="C3_CUB2"/>
    <property type="match status" value="2"/>
</dbReference>
<dbReference type="Gene3D" id="6.20.50.160">
    <property type="match status" value="2"/>
</dbReference>
<feature type="chain" id="PRO_5019812905" evidence="10">
    <location>
        <begin position="22"/>
        <end position="2833"/>
    </location>
</feature>
<evidence type="ECO:0000256" key="7">
    <source>
        <dbReference type="ARBA" id="ARBA00022966"/>
    </source>
</evidence>
<organism evidence="13 14">
    <name type="scientific">Labeo rohita</name>
    <name type="common">Indian major carp</name>
    <name type="synonym">Cyprinus rohita</name>
    <dbReference type="NCBI Taxonomy" id="84645"/>
    <lineage>
        <taxon>Eukaryota</taxon>
        <taxon>Metazoa</taxon>
        <taxon>Chordata</taxon>
        <taxon>Craniata</taxon>
        <taxon>Vertebrata</taxon>
        <taxon>Euteleostomi</taxon>
        <taxon>Actinopterygii</taxon>
        <taxon>Neopterygii</taxon>
        <taxon>Teleostei</taxon>
        <taxon>Ostariophysi</taxon>
        <taxon>Cypriniformes</taxon>
        <taxon>Cyprinidae</taxon>
        <taxon>Labeoninae</taxon>
        <taxon>Labeonini</taxon>
        <taxon>Labeo</taxon>
    </lineage>
</organism>
<dbReference type="FunFam" id="2.60.40.1930:FF:000008">
    <property type="entry name" value="Complement C3"/>
    <property type="match status" value="1"/>
</dbReference>
<dbReference type="Gene3D" id="2.60.40.1930">
    <property type="match status" value="6"/>
</dbReference>
<evidence type="ECO:0000313" key="14">
    <source>
        <dbReference type="Proteomes" id="UP000290572"/>
    </source>
</evidence>
<dbReference type="CDD" id="cd02896">
    <property type="entry name" value="complement_C3_C4_C5"/>
    <property type="match status" value="2"/>
</dbReference>
<dbReference type="SUPFAM" id="SSF48239">
    <property type="entry name" value="Terpenoid cyclases/Protein prenyltransferases"/>
    <property type="match status" value="2"/>
</dbReference>
<dbReference type="InterPro" id="IPR002890">
    <property type="entry name" value="MG2"/>
</dbReference>
<keyword evidence="3" id="KW-0964">Secreted</keyword>
<evidence type="ECO:0000256" key="4">
    <source>
        <dbReference type="ARBA" id="ARBA00022690"/>
    </source>
</evidence>
<feature type="domain" description="NTR" evidence="12">
    <location>
        <begin position="1422"/>
        <end position="1553"/>
    </location>
</feature>
<dbReference type="Gene3D" id="2.60.40.1940">
    <property type="match status" value="2"/>
</dbReference>
<dbReference type="SUPFAM" id="SSF49410">
    <property type="entry name" value="Alpha-macroglobulin receptor domain"/>
    <property type="match status" value="2"/>
</dbReference>
<dbReference type="Pfam" id="PF00207">
    <property type="entry name" value="A2M"/>
    <property type="match status" value="2"/>
</dbReference>
<evidence type="ECO:0000259" key="11">
    <source>
        <dbReference type="PROSITE" id="PS01178"/>
    </source>
</evidence>
<dbReference type="FunFam" id="2.20.130.20:FF:000001">
    <property type="entry name" value="Complement C3"/>
    <property type="match status" value="1"/>
</dbReference>
<dbReference type="PROSITE" id="PS01177">
    <property type="entry name" value="ANAPHYLATOXIN_1"/>
    <property type="match status" value="1"/>
</dbReference>
<evidence type="ECO:0000256" key="3">
    <source>
        <dbReference type="ARBA" id="ARBA00022525"/>
    </source>
</evidence>
<dbReference type="InterPro" id="IPR009048">
    <property type="entry name" value="A-macroglobulin_rcpt-bd"/>
</dbReference>
<dbReference type="InterPro" id="IPR019742">
    <property type="entry name" value="MacrogloblnA2_CS"/>
</dbReference>
<dbReference type="InterPro" id="IPR050473">
    <property type="entry name" value="A2M/Complement_sys"/>
</dbReference>
<dbReference type="Pfam" id="PF01759">
    <property type="entry name" value="NTR"/>
    <property type="match status" value="2"/>
</dbReference>
<feature type="domain" description="Anaphylatoxin-like" evidence="11">
    <location>
        <begin position="2151"/>
        <end position="2186"/>
    </location>
</feature>
<dbReference type="Pfam" id="PF01821">
    <property type="entry name" value="ANATO"/>
    <property type="match status" value="1"/>
</dbReference>
<evidence type="ECO:0000313" key="13">
    <source>
        <dbReference type="EMBL" id="RXN15694.1"/>
    </source>
</evidence>
<dbReference type="InterPro" id="IPR036595">
    <property type="entry name" value="A-macroglobulin_rcpt-bd_sf"/>
</dbReference>
<dbReference type="Gene3D" id="2.20.210.20">
    <property type="match status" value="1"/>
</dbReference>
<dbReference type="Gene3D" id="2.60.40.10">
    <property type="entry name" value="Immunoglobulins"/>
    <property type="match status" value="4"/>
</dbReference>
<comment type="subcellular location">
    <subcellularLocation>
        <location evidence="1">Secreted</location>
    </subcellularLocation>
</comment>
<dbReference type="InterPro" id="IPR001134">
    <property type="entry name" value="Netrin_domain"/>
</dbReference>
<dbReference type="PROSITE" id="PS01178">
    <property type="entry name" value="ANAPHYLATOXIN_2"/>
    <property type="match status" value="1"/>
</dbReference>
<protein>
    <submittedName>
        <fullName evidence="13">Complement C3-like protein</fullName>
    </submittedName>
</protein>
<keyword evidence="5 10" id="KW-0732">Signal</keyword>
<dbReference type="InterPro" id="IPR018081">
    <property type="entry name" value="Anaphylatoxin_comp_syst"/>
</dbReference>
<evidence type="ECO:0000256" key="10">
    <source>
        <dbReference type="SAM" id="SignalP"/>
    </source>
</evidence>
<gene>
    <name evidence="13" type="ORF">ROHU_027951</name>
</gene>
<dbReference type="GO" id="GO:0004867">
    <property type="term" value="F:serine-type endopeptidase inhibitor activity"/>
    <property type="evidence" value="ECO:0007669"/>
    <property type="project" value="UniProtKB-KW"/>
</dbReference>
<dbReference type="PANTHER" id="PTHR11412:SF81">
    <property type="entry name" value="COMPLEMENT C3"/>
    <property type="match status" value="1"/>
</dbReference>
<dbReference type="Gene3D" id="2.60.120.1540">
    <property type="match status" value="1"/>
</dbReference>
<dbReference type="InterPro" id="IPR048848">
    <property type="entry name" value="C3_CUB2"/>
</dbReference>